<dbReference type="GO" id="GO:0043814">
    <property type="term" value="F:phospholactate guanylyltransferase activity"/>
    <property type="evidence" value="ECO:0007669"/>
    <property type="project" value="InterPro"/>
</dbReference>
<dbReference type="InterPro" id="IPR002835">
    <property type="entry name" value="CofC"/>
</dbReference>
<evidence type="ECO:0000256" key="2">
    <source>
        <dbReference type="ARBA" id="ARBA00022695"/>
    </source>
</evidence>
<keyword evidence="2" id="KW-0548">Nucleotidyltransferase</keyword>
<dbReference type="PANTHER" id="PTHR40392:SF1">
    <property type="entry name" value="2-PHOSPHO-L-LACTATE GUANYLYLTRANSFERASE"/>
    <property type="match status" value="1"/>
</dbReference>
<dbReference type="SUPFAM" id="SSF53448">
    <property type="entry name" value="Nucleotide-diphospho-sugar transferases"/>
    <property type="match status" value="1"/>
</dbReference>
<keyword evidence="6" id="KW-1185">Reference proteome</keyword>
<evidence type="ECO:0000313" key="5">
    <source>
        <dbReference type="EMBL" id="RMI09408.1"/>
    </source>
</evidence>
<gene>
    <name evidence="5" type="ORF">EBM89_10570</name>
</gene>
<evidence type="ECO:0000313" key="6">
    <source>
        <dbReference type="Proteomes" id="UP000269289"/>
    </source>
</evidence>
<dbReference type="AlphaFoldDB" id="A0A3M2JGK4"/>
<dbReference type="GO" id="GO:0005525">
    <property type="term" value="F:GTP binding"/>
    <property type="evidence" value="ECO:0007669"/>
    <property type="project" value="UniProtKB-KW"/>
</dbReference>
<comment type="caution">
    <text evidence="5">The sequence shown here is derived from an EMBL/GenBank/DDBJ whole genome shotgun (WGS) entry which is preliminary data.</text>
</comment>
<evidence type="ECO:0000256" key="4">
    <source>
        <dbReference type="ARBA" id="ARBA00023134"/>
    </source>
</evidence>
<dbReference type="PANTHER" id="PTHR40392">
    <property type="entry name" value="2-PHOSPHO-L-LACTATE GUANYLYLTRANSFERASE"/>
    <property type="match status" value="1"/>
</dbReference>
<dbReference type="Proteomes" id="UP000269289">
    <property type="component" value="Unassembled WGS sequence"/>
</dbReference>
<evidence type="ECO:0000256" key="3">
    <source>
        <dbReference type="ARBA" id="ARBA00022741"/>
    </source>
</evidence>
<accession>A0A3M2JGK4</accession>
<proteinExistence type="predicted"/>
<reference evidence="5 6" key="1">
    <citation type="submission" date="2018-10" db="EMBL/GenBank/DDBJ databases">
        <title>Isolation, diversity and antifungal activity of actinobacteria from wheat.</title>
        <authorList>
            <person name="Han C."/>
        </authorList>
    </citation>
    <scope>NUCLEOTIDE SEQUENCE [LARGE SCALE GENOMIC DNA]</scope>
    <source>
        <strain evidence="5 6">NEAU-YY56</strain>
    </source>
</reference>
<evidence type="ECO:0008006" key="7">
    <source>
        <dbReference type="Google" id="ProtNLM"/>
    </source>
</evidence>
<keyword evidence="4" id="KW-0342">GTP-binding</keyword>
<dbReference type="InterPro" id="IPR029044">
    <property type="entry name" value="Nucleotide-diphossugar_trans"/>
</dbReference>
<protein>
    <recommendedName>
        <fullName evidence="7">2-phospho-L-lactate guanylyltransferase</fullName>
    </recommendedName>
</protein>
<name>A0A3M2JGK4_9CELL</name>
<keyword evidence="1" id="KW-0808">Transferase</keyword>
<keyword evidence="3" id="KW-0547">Nucleotide-binding</keyword>
<dbReference type="Gene3D" id="3.90.550.10">
    <property type="entry name" value="Spore Coat Polysaccharide Biosynthesis Protein SpsA, Chain A"/>
    <property type="match status" value="1"/>
</dbReference>
<evidence type="ECO:0000256" key="1">
    <source>
        <dbReference type="ARBA" id="ARBA00022679"/>
    </source>
</evidence>
<organism evidence="5 6">
    <name type="scientific">Cellulomonas triticagri</name>
    <dbReference type="NCBI Taxonomy" id="2483352"/>
    <lineage>
        <taxon>Bacteria</taxon>
        <taxon>Bacillati</taxon>
        <taxon>Actinomycetota</taxon>
        <taxon>Actinomycetes</taxon>
        <taxon>Micrococcales</taxon>
        <taxon>Cellulomonadaceae</taxon>
        <taxon>Cellulomonas</taxon>
    </lineage>
</organism>
<dbReference type="EMBL" id="RFFI01000050">
    <property type="protein sequence ID" value="RMI09408.1"/>
    <property type="molecule type" value="Genomic_DNA"/>
</dbReference>
<sequence>MRVLPEPAPVAGDRAGGWAALDRAVSAGVAAARGEAPTAHVAVLLGDLPGLDPTELDGALAFAEEHPRAVLPDAQGTGTTLLTARAGQVLTPAFGGGSAAAHAALGHVVLDLPEASTLRHDVDVPEDLAALAAREVPGRTGALLHRLR</sequence>